<comment type="caution">
    <text evidence="1">The sequence shown here is derived from an EMBL/GenBank/DDBJ whole genome shotgun (WGS) entry which is preliminary data.</text>
</comment>
<gene>
    <name evidence="1" type="ORF">RPERSI_LOCUS23920</name>
</gene>
<evidence type="ECO:0000313" key="2">
    <source>
        <dbReference type="Proteomes" id="UP000789920"/>
    </source>
</evidence>
<sequence>KLNDRQLKIKDAFFKADEMIPTLPTTSLQYRDRRYTPQVIEPVEDARSSLNRFIESYT</sequence>
<feature type="non-terminal residue" evidence="1">
    <location>
        <position position="58"/>
    </location>
</feature>
<reference evidence="1" key="1">
    <citation type="submission" date="2021-06" db="EMBL/GenBank/DDBJ databases">
        <authorList>
            <person name="Kallberg Y."/>
            <person name="Tangrot J."/>
            <person name="Rosling A."/>
        </authorList>
    </citation>
    <scope>NUCLEOTIDE SEQUENCE</scope>
    <source>
        <strain evidence="1">MA461A</strain>
    </source>
</reference>
<organism evidence="1 2">
    <name type="scientific">Racocetra persica</name>
    <dbReference type="NCBI Taxonomy" id="160502"/>
    <lineage>
        <taxon>Eukaryota</taxon>
        <taxon>Fungi</taxon>
        <taxon>Fungi incertae sedis</taxon>
        <taxon>Mucoromycota</taxon>
        <taxon>Glomeromycotina</taxon>
        <taxon>Glomeromycetes</taxon>
        <taxon>Diversisporales</taxon>
        <taxon>Gigasporaceae</taxon>
        <taxon>Racocetra</taxon>
    </lineage>
</organism>
<dbReference type="EMBL" id="CAJVQC010075810">
    <property type="protein sequence ID" value="CAG8814130.1"/>
    <property type="molecule type" value="Genomic_DNA"/>
</dbReference>
<dbReference type="Proteomes" id="UP000789920">
    <property type="component" value="Unassembled WGS sequence"/>
</dbReference>
<feature type="non-terminal residue" evidence="1">
    <location>
        <position position="1"/>
    </location>
</feature>
<name>A0ACA9RX90_9GLOM</name>
<proteinExistence type="predicted"/>
<evidence type="ECO:0000313" key="1">
    <source>
        <dbReference type="EMBL" id="CAG8814130.1"/>
    </source>
</evidence>
<accession>A0ACA9RX90</accession>
<keyword evidence="2" id="KW-1185">Reference proteome</keyword>
<protein>
    <submittedName>
        <fullName evidence="1">36027_t:CDS:1</fullName>
    </submittedName>
</protein>